<dbReference type="PANTHER" id="PTHR47156:SF10">
    <property type="entry name" value="E3 UBIQUITIN-PROTEIN LIGASE TRIM-21-RELATED"/>
    <property type="match status" value="1"/>
</dbReference>
<dbReference type="InterPro" id="IPR017907">
    <property type="entry name" value="Znf_RING_CS"/>
</dbReference>
<dbReference type="PROSITE" id="PS00518">
    <property type="entry name" value="ZF_RING_1"/>
    <property type="match status" value="1"/>
</dbReference>
<evidence type="ECO:0000256" key="2">
    <source>
        <dbReference type="ARBA" id="ARBA00022771"/>
    </source>
</evidence>
<proteinExistence type="predicted"/>
<dbReference type="InterPro" id="IPR052667">
    <property type="entry name" value="E3_ubiquitin-ligase_RING"/>
</dbReference>
<name>A0AAD1T2Q5_PELCU</name>
<organism evidence="6 7">
    <name type="scientific">Pelobates cultripes</name>
    <name type="common">Western spadefoot toad</name>
    <dbReference type="NCBI Taxonomy" id="61616"/>
    <lineage>
        <taxon>Eukaryota</taxon>
        <taxon>Metazoa</taxon>
        <taxon>Chordata</taxon>
        <taxon>Craniata</taxon>
        <taxon>Vertebrata</taxon>
        <taxon>Euteleostomi</taxon>
        <taxon>Amphibia</taxon>
        <taxon>Batrachia</taxon>
        <taxon>Anura</taxon>
        <taxon>Pelobatoidea</taxon>
        <taxon>Pelobatidae</taxon>
        <taxon>Pelobates</taxon>
    </lineage>
</organism>
<dbReference type="InterPro" id="IPR027370">
    <property type="entry name" value="Znf-RING_euk"/>
</dbReference>
<keyword evidence="7" id="KW-1185">Reference proteome</keyword>
<dbReference type="Pfam" id="PF13445">
    <property type="entry name" value="zf-RING_UBOX"/>
    <property type="match status" value="1"/>
</dbReference>
<sequence length="133" mass="14271">MALAQSSNVSTDIESCMVCMEDYTAEGPQKPRILAACLHTFCEVCLEKLGEGSNYMILCPACHELNILLNRDGIQSLPINTRAPCFLNIEAAVGEHNILAFIDPDVPSCPVCGSITLFDPFGQTSFSATLVSG</sequence>
<evidence type="ECO:0000256" key="1">
    <source>
        <dbReference type="ARBA" id="ARBA00022723"/>
    </source>
</evidence>
<keyword evidence="1" id="KW-0479">Metal-binding</keyword>
<dbReference type="GO" id="GO:0008270">
    <property type="term" value="F:zinc ion binding"/>
    <property type="evidence" value="ECO:0007669"/>
    <property type="project" value="UniProtKB-KW"/>
</dbReference>
<keyword evidence="6" id="KW-0436">Ligase</keyword>
<dbReference type="InterPro" id="IPR001841">
    <property type="entry name" value="Znf_RING"/>
</dbReference>
<evidence type="ECO:0000313" key="7">
    <source>
        <dbReference type="Proteomes" id="UP001295444"/>
    </source>
</evidence>
<dbReference type="InterPro" id="IPR013083">
    <property type="entry name" value="Znf_RING/FYVE/PHD"/>
</dbReference>
<keyword evidence="3" id="KW-0862">Zinc</keyword>
<reference evidence="6" key="1">
    <citation type="submission" date="2022-03" db="EMBL/GenBank/DDBJ databases">
        <authorList>
            <person name="Alioto T."/>
            <person name="Alioto T."/>
            <person name="Gomez Garrido J."/>
        </authorList>
    </citation>
    <scope>NUCLEOTIDE SEQUENCE</scope>
</reference>
<dbReference type="Gene3D" id="3.30.40.10">
    <property type="entry name" value="Zinc/RING finger domain, C3HC4 (zinc finger)"/>
    <property type="match status" value="1"/>
</dbReference>
<evidence type="ECO:0000259" key="5">
    <source>
        <dbReference type="PROSITE" id="PS50089"/>
    </source>
</evidence>
<evidence type="ECO:0000313" key="6">
    <source>
        <dbReference type="EMBL" id="CAH2316978.1"/>
    </source>
</evidence>
<dbReference type="AlphaFoldDB" id="A0AAD1T2Q5"/>
<keyword evidence="2 4" id="KW-0863">Zinc-finger</keyword>
<feature type="domain" description="RING-type" evidence="5">
    <location>
        <begin position="16"/>
        <end position="63"/>
    </location>
</feature>
<evidence type="ECO:0000256" key="3">
    <source>
        <dbReference type="ARBA" id="ARBA00022833"/>
    </source>
</evidence>
<dbReference type="Proteomes" id="UP001295444">
    <property type="component" value="Chromosome 09"/>
</dbReference>
<dbReference type="EMBL" id="OW240920">
    <property type="protein sequence ID" value="CAH2316978.1"/>
    <property type="molecule type" value="Genomic_DNA"/>
</dbReference>
<dbReference type="PROSITE" id="PS50089">
    <property type="entry name" value="ZF_RING_2"/>
    <property type="match status" value="1"/>
</dbReference>
<protein>
    <submittedName>
        <fullName evidence="6">E3 ubiquitin- ligase TRIM56-like</fullName>
    </submittedName>
</protein>
<dbReference type="SMART" id="SM00184">
    <property type="entry name" value="RING"/>
    <property type="match status" value="1"/>
</dbReference>
<dbReference type="PANTHER" id="PTHR47156">
    <property type="entry name" value="PROTEIN CBG20824"/>
    <property type="match status" value="1"/>
</dbReference>
<accession>A0AAD1T2Q5</accession>
<dbReference type="GO" id="GO:0016874">
    <property type="term" value="F:ligase activity"/>
    <property type="evidence" value="ECO:0007669"/>
    <property type="project" value="UniProtKB-KW"/>
</dbReference>
<evidence type="ECO:0000256" key="4">
    <source>
        <dbReference type="PROSITE-ProRule" id="PRU00175"/>
    </source>
</evidence>
<gene>
    <name evidence="6" type="ORF">PECUL_23A024132</name>
</gene>
<dbReference type="SUPFAM" id="SSF57850">
    <property type="entry name" value="RING/U-box"/>
    <property type="match status" value="1"/>
</dbReference>